<keyword evidence="5" id="KW-0472">Membrane</keyword>
<proteinExistence type="inferred from homology"/>
<dbReference type="GO" id="GO:0006935">
    <property type="term" value="P:chemotaxis"/>
    <property type="evidence" value="ECO:0007669"/>
    <property type="project" value="InterPro"/>
</dbReference>
<evidence type="ECO:0000313" key="8">
    <source>
        <dbReference type="EMBL" id="QBM24759.1"/>
    </source>
</evidence>
<feature type="domain" description="HAMP" evidence="7">
    <location>
        <begin position="362"/>
        <end position="414"/>
    </location>
</feature>
<dbReference type="GO" id="GO:0007165">
    <property type="term" value="P:signal transduction"/>
    <property type="evidence" value="ECO:0007669"/>
    <property type="project" value="UniProtKB-KW"/>
</dbReference>
<keyword evidence="5" id="KW-1133">Transmembrane helix</keyword>
<dbReference type="AlphaFoldDB" id="A0A4P6WML7"/>
<dbReference type="SUPFAM" id="SSF103190">
    <property type="entry name" value="Sensory domain-like"/>
    <property type="match status" value="1"/>
</dbReference>
<dbReference type="PROSITE" id="PS50885">
    <property type="entry name" value="HAMP"/>
    <property type="match status" value="1"/>
</dbReference>
<keyword evidence="2 4" id="KW-0807">Transducer</keyword>
<reference evidence="8 9" key="1">
    <citation type="submission" date="2019-03" db="EMBL/GenBank/DDBJ databases">
        <title>Complete genome sequence of an arsenate-respiring bacteria, Citrobacter sp. LY-1.</title>
        <authorList>
            <person name="Wang H."/>
            <person name="Liu Y."/>
            <person name="Li Q."/>
            <person name="Huang J."/>
        </authorList>
    </citation>
    <scope>NUCLEOTIDE SEQUENCE [LARGE SCALE GENOMIC DNA]</scope>
    <source>
        <strain evidence="8 9">LY-1</strain>
    </source>
</reference>
<comment type="subcellular location">
    <subcellularLocation>
        <location evidence="1">Membrane</location>
    </subcellularLocation>
</comment>
<keyword evidence="9" id="KW-1185">Reference proteome</keyword>
<dbReference type="EMBL" id="CP037864">
    <property type="protein sequence ID" value="QBM24759.1"/>
    <property type="molecule type" value="Genomic_DNA"/>
</dbReference>
<dbReference type="InterPro" id="IPR004089">
    <property type="entry name" value="MCPsignal_dom"/>
</dbReference>
<name>A0A4P6WML7_9ENTR</name>
<dbReference type="InterPro" id="IPR004090">
    <property type="entry name" value="Chemotax_Me-accpt_rcpt"/>
</dbReference>
<dbReference type="KEGG" id="cars:E1B03_20920"/>
<evidence type="ECO:0000256" key="4">
    <source>
        <dbReference type="PROSITE-ProRule" id="PRU00284"/>
    </source>
</evidence>
<evidence type="ECO:0000256" key="1">
    <source>
        <dbReference type="ARBA" id="ARBA00004370"/>
    </source>
</evidence>
<dbReference type="PROSITE" id="PS50111">
    <property type="entry name" value="CHEMOTAXIS_TRANSDUC_2"/>
    <property type="match status" value="1"/>
</dbReference>
<dbReference type="GO" id="GO:0016020">
    <property type="term" value="C:membrane"/>
    <property type="evidence" value="ECO:0007669"/>
    <property type="project" value="UniProtKB-SubCell"/>
</dbReference>
<accession>A0A4P6WML7</accession>
<dbReference type="InterPro" id="IPR029151">
    <property type="entry name" value="Sensor-like_sf"/>
</dbReference>
<dbReference type="Gene3D" id="3.30.450.20">
    <property type="entry name" value="PAS domain"/>
    <property type="match status" value="1"/>
</dbReference>
<evidence type="ECO:0000313" key="9">
    <source>
        <dbReference type="Proteomes" id="UP000293850"/>
    </source>
</evidence>
<dbReference type="Pfam" id="PF00672">
    <property type="entry name" value="HAMP"/>
    <property type="match status" value="1"/>
</dbReference>
<dbReference type="Proteomes" id="UP000293850">
    <property type="component" value="Chromosome"/>
</dbReference>
<dbReference type="PRINTS" id="PR00260">
    <property type="entry name" value="CHEMTRNSDUCR"/>
</dbReference>
<comment type="similarity">
    <text evidence="3">Belongs to the methyl-accepting chemotaxis (MCP) protein family.</text>
</comment>
<gene>
    <name evidence="8" type="ORF">E1B03_20920</name>
</gene>
<dbReference type="InterPro" id="IPR033462">
    <property type="entry name" value="Cache_3-Cache_2"/>
</dbReference>
<dbReference type="RefSeq" id="WP_133086851.1">
    <property type="nucleotide sequence ID" value="NZ_CP037864.1"/>
</dbReference>
<feature type="transmembrane region" description="Helical" evidence="5">
    <location>
        <begin position="341"/>
        <end position="364"/>
    </location>
</feature>
<evidence type="ECO:0000259" key="7">
    <source>
        <dbReference type="PROSITE" id="PS50885"/>
    </source>
</evidence>
<evidence type="ECO:0000259" key="6">
    <source>
        <dbReference type="PROSITE" id="PS50111"/>
    </source>
</evidence>
<feature type="domain" description="Methyl-accepting transducer" evidence="6">
    <location>
        <begin position="419"/>
        <end position="655"/>
    </location>
</feature>
<dbReference type="InterPro" id="IPR003660">
    <property type="entry name" value="HAMP_dom"/>
</dbReference>
<dbReference type="SMART" id="SM00283">
    <property type="entry name" value="MA"/>
    <property type="match status" value="1"/>
</dbReference>
<dbReference type="Gene3D" id="1.10.287.950">
    <property type="entry name" value="Methyl-accepting chemotaxis protein"/>
    <property type="match status" value="1"/>
</dbReference>
<feature type="transmembrane region" description="Helical" evidence="5">
    <location>
        <begin position="38"/>
        <end position="61"/>
    </location>
</feature>
<organism evidence="8 9">
    <name type="scientific">Citrobacter arsenatis</name>
    <dbReference type="NCBI Taxonomy" id="2546350"/>
    <lineage>
        <taxon>Bacteria</taxon>
        <taxon>Pseudomonadati</taxon>
        <taxon>Pseudomonadota</taxon>
        <taxon>Gammaproteobacteria</taxon>
        <taxon>Enterobacterales</taxon>
        <taxon>Enterobacteriaceae</taxon>
        <taxon>Citrobacter</taxon>
    </lineage>
</organism>
<dbReference type="Pfam" id="PF17201">
    <property type="entry name" value="Cache_3-Cache_2"/>
    <property type="match status" value="1"/>
</dbReference>
<evidence type="ECO:0000256" key="2">
    <source>
        <dbReference type="ARBA" id="ARBA00023224"/>
    </source>
</evidence>
<dbReference type="GO" id="GO:0004888">
    <property type="term" value="F:transmembrane signaling receptor activity"/>
    <property type="evidence" value="ECO:0007669"/>
    <property type="project" value="InterPro"/>
</dbReference>
<dbReference type="CDD" id="cd06225">
    <property type="entry name" value="HAMP"/>
    <property type="match status" value="1"/>
</dbReference>
<sequence>MSDISKVKNRSAGASGEGPRVRLVSWLHNIHPGVAMKLGMILVVCIATLLIGASFILSSYLSRELQVNALEMIKTNTRIFHNSISNEFQRVTRDAEHYSNVYINNYQNVAGKPLRYMDSTELKAVLSNPNTNAHFTELTSVFASTFILQGEQFVRVSSTLLASSGNTATATALGHDNPALPLLLKNKPFSGVVTLFGKQFISHYEPIADKYGQVVGAVAVGFDVKQSLQPIIQRLLNVHIGKDGYAYVLDAGFEPGRMLVHPALSNQQAINITDANGFKLFADMLEHKNGITYYNWVSGYGTLPKTKVAVYEYVEGINWIIATTNYVDDVAKSSNLVRNGLLLFTALLLPIILLLIAVASRFLISRRLNRVLGIAQTIAEGDLTVDVQVDHHDEIGELLSAVETMRQRLHSLVGGMVSHANSVHQASLHITEAVDGQASTSVETSSSVAEITSTMEELSASSTQIAEHSRAVVDIANQTLDDCNKGSESMSQLLMRMTDIDTDNQQNMREIMMLGNKSTEISRVMVIINSVADQTKLIAFNAALEAASAGEAGKRFSVVAAEIRRLADSVTESTVEIENKISEIQNAINRLVLNAEKGGESIKAGARACKVSAEHLNDIVVTAEQTSTAALQISLSTQQQKTASNQVVMALREIVVASNYTSQSIKDILVVSQDMTQLSKALKEASSSFTLTEAEA</sequence>
<protein>
    <submittedName>
        <fullName evidence="8">Methyl-accepting chemotaxis protein</fullName>
    </submittedName>
</protein>
<keyword evidence="5" id="KW-0812">Transmembrane</keyword>
<evidence type="ECO:0000256" key="3">
    <source>
        <dbReference type="ARBA" id="ARBA00029447"/>
    </source>
</evidence>
<dbReference type="PANTHER" id="PTHR32089">
    <property type="entry name" value="METHYL-ACCEPTING CHEMOTAXIS PROTEIN MCPB"/>
    <property type="match status" value="1"/>
</dbReference>
<dbReference type="CDD" id="cd12912">
    <property type="entry name" value="PDC2_MCP_like"/>
    <property type="match status" value="1"/>
</dbReference>
<dbReference type="Pfam" id="PF00015">
    <property type="entry name" value="MCPsignal"/>
    <property type="match status" value="1"/>
</dbReference>
<dbReference type="SMART" id="SM00304">
    <property type="entry name" value="HAMP"/>
    <property type="match status" value="1"/>
</dbReference>
<dbReference type="SUPFAM" id="SSF58104">
    <property type="entry name" value="Methyl-accepting chemotaxis protein (MCP) signaling domain"/>
    <property type="match status" value="1"/>
</dbReference>
<dbReference type="PANTHER" id="PTHR32089:SF112">
    <property type="entry name" value="LYSOZYME-LIKE PROTEIN-RELATED"/>
    <property type="match status" value="1"/>
</dbReference>
<evidence type="ECO:0000256" key="5">
    <source>
        <dbReference type="SAM" id="Phobius"/>
    </source>
</evidence>